<name>A0A0B6YWQ6_9EUPU</name>
<feature type="non-terminal residue" evidence="2">
    <location>
        <position position="153"/>
    </location>
</feature>
<reference evidence="2" key="1">
    <citation type="submission" date="2014-12" db="EMBL/GenBank/DDBJ databases">
        <title>Insight into the proteome of Arion vulgaris.</title>
        <authorList>
            <person name="Aradska J."/>
            <person name="Bulat T."/>
            <person name="Smidak R."/>
            <person name="Sarate P."/>
            <person name="Gangsoo J."/>
            <person name="Sialana F."/>
            <person name="Bilban M."/>
            <person name="Lubec G."/>
        </authorList>
    </citation>
    <scope>NUCLEOTIDE SEQUENCE</scope>
    <source>
        <tissue evidence="2">Skin</tissue>
    </source>
</reference>
<gene>
    <name evidence="2" type="primary">ORF38614</name>
</gene>
<protein>
    <submittedName>
        <fullName evidence="2">Uncharacterized protein</fullName>
    </submittedName>
</protein>
<sequence length="153" mass="16719">MPSSQNAGQMGNPVASIFTPNSQQSLPIAPSYHQVNFTNTPAQLYYGQQQQLLAQQQQMAMYHMYHSSAQAQQQMAPHGFIHNGHDRVTSGERLVTSASSHEVKTGQLISLADECALEDISKSDPSLAYQSDTTFKRPSLPIGRSAGTENIAR</sequence>
<feature type="region of interest" description="Disordered" evidence="1">
    <location>
        <begin position="1"/>
        <end position="22"/>
    </location>
</feature>
<feature type="region of interest" description="Disordered" evidence="1">
    <location>
        <begin position="122"/>
        <end position="153"/>
    </location>
</feature>
<evidence type="ECO:0000313" key="2">
    <source>
        <dbReference type="EMBL" id="CEK60171.1"/>
    </source>
</evidence>
<accession>A0A0B6YWQ6</accession>
<proteinExistence type="predicted"/>
<evidence type="ECO:0000256" key="1">
    <source>
        <dbReference type="SAM" id="MobiDB-lite"/>
    </source>
</evidence>
<dbReference type="EMBL" id="HACG01013306">
    <property type="protein sequence ID" value="CEK60171.1"/>
    <property type="molecule type" value="Transcribed_RNA"/>
</dbReference>
<organism evidence="2">
    <name type="scientific">Arion vulgaris</name>
    <dbReference type="NCBI Taxonomy" id="1028688"/>
    <lineage>
        <taxon>Eukaryota</taxon>
        <taxon>Metazoa</taxon>
        <taxon>Spiralia</taxon>
        <taxon>Lophotrochozoa</taxon>
        <taxon>Mollusca</taxon>
        <taxon>Gastropoda</taxon>
        <taxon>Heterobranchia</taxon>
        <taxon>Euthyneura</taxon>
        <taxon>Panpulmonata</taxon>
        <taxon>Eupulmonata</taxon>
        <taxon>Stylommatophora</taxon>
        <taxon>Helicina</taxon>
        <taxon>Arionoidea</taxon>
        <taxon>Arionidae</taxon>
        <taxon>Arion</taxon>
    </lineage>
</organism>
<dbReference type="AlphaFoldDB" id="A0A0B6YWQ6"/>